<dbReference type="AlphaFoldDB" id="A0A839UJU9"/>
<name>A0A839UJU9_9HYPH</name>
<comment type="caution">
    <text evidence="1">The sequence shown here is derived from an EMBL/GenBank/DDBJ whole genome shotgun (WGS) entry which is preliminary data.</text>
</comment>
<proteinExistence type="predicted"/>
<sequence length="46" mass="5319">MRKPNALFLPVQLNVEHLLTITQGFAALLSTENWFFQSNNSICVRR</sequence>
<accession>A0A839UJU9</accession>
<protein>
    <submittedName>
        <fullName evidence="1">Uncharacterized protein</fullName>
    </submittedName>
</protein>
<dbReference type="EMBL" id="JACHXN010000024">
    <property type="protein sequence ID" value="MBB3148881.1"/>
    <property type="molecule type" value="Genomic_DNA"/>
</dbReference>
<reference evidence="1 2" key="1">
    <citation type="submission" date="2020-08" db="EMBL/GenBank/DDBJ databases">
        <title>Genomic Encyclopedia of Type Strains, Phase III (KMG-III): the genomes of soil and plant-associated and newly described type strains.</title>
        <authorList>
            <person name="Whitman W."/>
        </authorList>
    </citation>
    <scope>NUCLEOTIDE SEQUENCE [LARGE SCALE GENOMIC DNA]</scope>
    <source>
        <strain evidence="1 2">CECT 7015</strain>
    </source>
</reference>
<evidence type="ECO:0000313" key="2">
    <source>
        <dbReference type="Proteomes" id="UP000554520"/>
    </source>
</evidence>
<keyword evidence="2" id="KW-1185">Reference proteome</keyword>
<evidence type="ECO:0000313" key="1">
    <source>
        <dbReference type="EMBL" id="MBB3148881.1"/>
    </source>
</evidence>
<organism evidence="1 2">
    <name type="scientific">Phyllobacterium trifolii</name>
    <dbReference type="NCBI Taxonomy" id="300193"/>
    <lineage>
        <taxon>Bacteria</taxon>
        <taxon>Pseudomonadati</taxon>
        <taxon>Pseudomonadota</taxon>
        <taxon>Alphaproteobacteria</taxon>
        <taxon>Hyphomicrobiales</taxon>
        <taxon>Phyllobacteriaceae</taxon>
        <taxon>Phyllobacterium</taxon>
    </lineage>
</organism>
<gene>
    <name evidence="1" type="ORF">FHS21_005329</name>
</gene>
<dbReference type="Proteomes" id="UP000554520">
    <property type="component" value="Unassembled WGS sequence"/>
</dbReference>